<dbReference type="Pfam" id="PF07885">
    <property type="entry name" value="Ion_trans_2"/>
    <property type="match status" value="1"/>
</dbReference>
<dbReference type="Proteomes" id="UP000594468">
    <property type="component" value="Chromosome"/>
</dbReference>
<feature type="transmembrane region" description="Helical" evidence="9">
    <location>
        <begin position="31"/>
        <end position="50"/>
    </location>
</feature>
<dbReference type="SUPFAM" id="SSF81324">
    <property type="entry name" value="Voltage-gated potassium channels"/>
    <property type="match status" value="1"/>
</dbReference>
<keyword evidence="4 9" id="KW-1133">Transmembrane helix</keyword>
<dbReference type="PANTHER" id="PTHR11003">
    <property type="entry name" value="POTASSIUM CHANNEL, SUBFAMILY K"/>
    <property type="match status" value="1"/>
</dbReference>
<feature type="transmembrane region" description="Helical" evidence="9">
    <location>
        <begin position="6"/>
        <end position="24"/>
    </location>
</feature>
<evidence type="ECO:0000256" key="7">
    <source>
        <dbReference type="ARBA" id="ARBA00023303"/>
    </source>
</evidence>
<keyword evidence="5" id="KW-0406">Ion transport</keyword>
<accession>A0A7S8E879</accession>
<evidence type="ECO:0000256" key="2">
    <source>
        <dbReference type="ARBA" id="ARBA00022448"/>
    </source>
</evidence>
<evidence type="ECO:0000256" key="9">
    <source>
        <dbReference type="SAM" id="Phobius"/>
    </source>
</evidence>
<evidence type="ECO:0000313" key="12">
    <source>
        <dbReference type="Proteomes" id="UP000594468"/>
    </source>
</evidence>
<evidence type="ECO:0000256" key="6">
    <source>
        <dbReference type="ARBA" id="ARBA00023136"/>
    </source>
</evidence>
<dbReference type="KEGG" id="pmet:G4Y79_21050"/>
<feature type="transmembrane region" description="Helical" evidence="9">
    <location>
        <begin position="83"/>
        <end position="105"/>
    </location>
</feature>
<evidence type="ECO:0000256" key="3">
    <source>
        <dbReference type="ARBA" id="ARBA00022692"/>
    </source>
</evidence>
<dbReference type="InterPro" id="IPR013099">
    <property type="entry name" value="K_chnl_dom"/>
</dbReference>
<dbReference type="RefSeq" id="WP_195170214.1">
    <property type="nucleotide sequence ID" value="NZ_CP062983.1"/>
</dbReference>
<evidence type="ECO:0000259" key="10">
    <source>
        <dbReference type="Pfam" id="PF07885"/>
    </source>
</evidence>
<dbReference type="EMBL" id="CP062983">
    <property type="protein sequence ID" value="QPC82145.1"/>
    <property type="molecule type" value="Genomic_DNA"/>
</dbReference>
<name>A0A7S8E879_9CHLR</name>
<evidence type="ECO:0000256" key="1">
    <source>
        <dbReference type="ARBA" id="ARBA00004141"/>
    </source>
</evidence>
<dbReference type="Gene3D" id="1.10.287.70">
    <property type="match status" value="1"/>
</dbReference>
<dbReference type="GO" id="GO:0015271">
    <property type="term" value="F:outward rectifier potassium channel activity"/>
    <property type="evidence" value="ECO:0007669"/>
    <property type="project" value="TreeGrafter"/>
</dbReference>
<proteinExistence type="predicted"/>
<organism evidence="11 12">
    <name type="scientific">Phototrophicus methaneseepsis</name>
    <dbReference type="NCBI Taxonomy" id="2710758"/>
    <lineage>
        <taxon>Bacteria</taxon>
        <taxon>Bacillati</taxon>
        <taxon>Chloroflexota</taxon>
        <taxon>Candidatus Thermofontia</taxon>
        <taxon>Phototrophicales</taxon>
        <taxon>Phototrophicaceae</taxon>
        <taxon>Phototrophicus</taxon>
    </lineage>
</organism>
<dbReference type="GO" id="GO:0030322">
    <property type="term" value="P:stabilization of membrane potential"/>
    <property type="evidence" value="ECO:0007669"/>
    <property type="project" value="TreeGrafter"/>
</dbReference>
<evidence type="ECO:0000256" key="4">
    <source>
        <dbReference type="ARBA" id="ARBA00022989"/>
    </source>
</evidence>
<keyword evidence="7 11" id="KW-0407">Ion channel</keyword>
<keyword evidence="6 9" id="KW-0472">Membrane</keyword>
<dbReference type="GO" id="GO:0022841">
    <property type="term" value="F:potassium ion leak channel activity"/>
    <property type="evidence" value="ECO:0007669"/>
    <property type="project" value="TreeGrafter"/>
</dbReference>
<gene>
    <name evidence="11" type="ORF">G4Y79_21050</name>
</gene>
<keyword evidence="2" id="KW-0813">Transport</keyword>
<comment type="subcellular location">
    <subcellularLocation>
        <location evidence="1">Membrane</location>
        <topology evidence="1">Multi-pass membrane protein</topology>
    </subcellularLocation>
</comment>
<evidence type="ECO:0000256" key="5">
    <source>
        <dbReference type="ARBA" id="ARBA00023065"/>
    </source>
</evidence>
<keyword evidence="3 9" id="KW-0812">Transmembrane</keyword>
<evidence type="ECO:0000256" key="8">
    <source>
        <dbReference type="SAM" id="MobiDB-lite"/>
    </source>
</evidence>
<dbReference type="AlphaFoldDB" id="A0A7S8E879"/>
<reference evidence="11 12" key="1">
    <citation type="submission" date="2020-02" db="EMBL/GenBank/DDBJ databases">
        <authorList>
            <person name="Zheng R.K."/>
            <person name="Sun C.M."/>
        </authorList>
    </citation>
    <scope>NUCLEOTIDE SEQUENCE [LARGE SCALE GENOMIC DNA]</scope>
    <source>
        <strain evidence="12">rifampicinis</strain>
    </source>
</reference>
<keyword evidence="12" id="KW-1185">Reference proteome</keyword>
<dbReference type="GO" id="GO:0005886">
    <property type="term" value="C:plasma membrane"/>
    <property type="evidence" value="ECO:0007669"/>
    <property type="project" value="TreeGrafter"/>
</dbReference>
<evidence type="ECO:0000313" key="11">
    <source>
        <dbReference type="EMBL" id="QPC82145.1"/>
    </source>
</evidence>
<protein>
    <submittedName>
        <fullName evidence="11">Two pore domain potassium channel family protein</fullName>
    </submittedName>
</protein>
<dbReference type="PRINTS" id="PR01463">
    <property type="entry name" value="EAGCHANLFMLY"/>
</dbReference>
<feature type="domain" description="Potassium channel" evidence="10">
    <location>
        <begin position="38"/>
        <end position="105"/>
    </location>
</feature>
<dbReference type="InterPro" id="IPR003280">
    <property type="entry name" value="2pore_dom_K_chnl"/>
</dbReference>
<dbReference type="InterPro" id="IPR003938">
    <property type="entry name" value="K_chnl_volt-dep_EAG/ELK/ERG"/>
</dbReference>
<feature type="compositionally biased region" description="Basic residues" evidence="8">
    <location>
        <begin position="116"/>
        <end position="131"/>
    </location>
</feature>
<feature type="region of interest" description="Disordered" evidence="8">
    <location>
        <begin position="112"/>
        <end position="159"/>
    </location>
</feature>
<dbReference type="PANTHER" id="PTHR11003:SF291">
    <property type="entry name" value="IP11374P"/>
    <property type="match status" value="1"/>
</dbReference>
<sequence length="159" mass="17819">MPLPILFAIGNLVGQFLGALRRAWGDPASRGLIYSVGLLIALGTFIFHTLEGWDWVDSLYFTVITLTTVGYGDFAPQTQLGKLFTVLYIILGLGLLGSFITLIGTHSRANLEERRNHPRGRRQRRKRRSRHNALSEESTEASEEAIEKATSEEETEETE</sequence>